<sequence length="742" mass="84636">MEFPHFNGPMHPALPLRLGYLNGDNPDLPYHDNPALAGLNHWDIATNDMDWNMIASPFPFPDYDNPMKRQKQSSTSAVVRERDGLGLGSGSTSASSHSGTQHGAVFIDLTEDDALLTHILDIFPDISHKYVEELINRHKGSHGQPRLIEQEELKEHVVEEIIQQSDYPKQEKAKKRKIAETEDGDKKWMANIPERGSRLYLQLAIGLLSQEFGWIPLHHIRHVVNEKKELFSAFLTLHTQELGHTNEYIKLKRERISVARTDDGGSIAEILNQELEAAKKRAAKEDAVLYKQKEEQEAEVRNEEEHTRTGNLVECQCCYLDVPANRSLPCEGDYVHFFCFACIRKSAETQIGLMKYQLQCVDISGCQAKFARARLEEALGSSMMQKLDSLQQLDEIEKAGLEGLEACPFCDFKAICPPVEEDREFRCRNPECERVSCRLCQQESHIPKSCQEARKERGLPERHLVEEAMSEALIRNCPRCKVKIVKEYGCNKMICSKCHCAMCYVCKKDISQEQYEHFGRPPTNCRTHDEPAENRSLREVEQAQKATIETLLAKNPELTEAELRVNNDKEKKPASNQPRRNYPRAELYQNQVWGNVRHAQVAQEPRPRVVNIPARPMMLMNHVQHQFQDIHHPRVEPFPLQPQPMGVGDGLVGQGYHYQAPLAGNQARRARECQGNPAVGGLFRDLNHDALPIRDPNPAPLPIRDQNPAPTANERRPHPHFLADFYGFPLRPNDYEGNYPLP</sequence>
<feature type="region of interest" description="Disordered" evidence="8">
    <location>
        <begin position="559"/>
        <end position="582"/>
    </location>
</feature>
<keyword evidence="2" id="KW-0808">Transferase</keyword>
<organism evidence="10 11">
    <name type="scientific">Aspergillus sclerotiicarbonarius (strain CBS 121057 / IBT 28362)</name>
    <dbReference type="NCBI Taxonomy" id="1448318"/>
    <lineage>
        <taxon>Eukaryota</taxon>
        <taxon>Fungi</taxon>
        <taxon>Dikarya</taxon>
        <taxon>Ascomycota</taxon>
        <taxon>Pezizomycotina</taxon>
        <taxon>Eurotiomycetes</taxon>
        <taxon>Eurotiomycetidae</taxon>
        <taxon>Eurotiales</taxon>
        <taxon>Aspergillaceae</taxon>
        <taxon>Aspergillus</taxon>
        <taxon>Aspergillus subgen. Circumdati</taxon>
    </lineage>
</organism>
<evidence type="ECO:0000256" key="7">
    <source>
        <dbReference type="ARBA" id="ARBA00022833"/>
    </source>
</evidence>
<evidence type="ECO:0000256" key="5">
    <source>
        <dbReference type="ARBA" id="ARBA00022771"/>
    </source>
</evidence>
<evidence type="ECO:0000259" key="9">
    <source>
        <dbReference type="PROSITE" id="PS51873"/>
    </source>
</evidence>
<dbReference type="Proteomes" id="UP000248423">
    <property type="component" value="Unassembled WGS sequence"/>
</dbReference>
<dbReference type="CDD" id="cd16630">
    <property type="entry name" value="RING-HC_RBR_RNF216"/>
    <property type="match status" value="1"/>
</dbReference>
<protein>
    <recommendedName>
        <fullName evidence="9">RING-type domain-containing protein</fullName>
    </recommendedName>
</protein>
<dbReference type="Gene3D" id="1.20.120.1750">
    <property type="match status" value="1"/>
</dbReference>
<dbReference type="AlphaFoldDB" id="A0A319E9Q5"/>
<feature type="domain" description="RING-type" evidence="9">
    <location>
        <begin position="311"/>
        <end position="529"/>
    </location>
</feature>
<keyword evidence="3" id="KW-0479">Metal-binding</keyword>
<dbReference type="InterPro" id="IPR051628">
    <property type="entry name" value="LUBAC_E3_Ligases"/>
</dbReference>
<dbReference type="GO" id="GO:0008270">
    <property type="term" value="F:zinc ion binding"/>
    <property type="evidence" value="ECO:0007669"/>
    <property type="project" value="UniProtKB-KW"/>
</dbReference>
<dbReference type="InterPro" id="IPR047544">
    <property type="entry name" value="RING-HC_RBR_RNF216"/>
</dbReference>
<evidence type="ECO:0000256" key="4">
    <source>
        <dbReference type="ARBA" id="ARBA00022737"/>
    </source>
</evidence>
<evidence type="ECO:0000256" key="1">
    <source>
        <dbReference type="ARBA" id="ARBA00004906"/>
    </source>
</evidence>
<evidence type="ECO:0000256" key="8">
    <source>
        <dbReference type="SAM" id="MobiDB-lite"/>
    </source>
</evidence>
<reference evidence="10 11" key="1">
    <citation type="submission" date="2018-02" db="EMBL/GenBank/DDBJ databases">
        <title>The genomes of Aspergillus section Nigri reveals drivers in fungal speciation.</title>
        <authorList>
            <consortium name="DOE Joint Genome Institute"/>
            <person name="Vesth T.C."/>
            <person name="Nybo J."/>
            <person name="Theobald S."/>
            <person name="Brandl J."/>
            <person name="Frisvad J.C."/>
            <person name="Nielsen K.F."/>
            <person name="Lyhne E.K."/>
            <person name="Kogle M.E."/>
            <person name="Kuo A."/>
            <person name="Riley R."/>
            <person name="Clum A."/>
            <person name="Nolan M."/>
            <person name="Lipzen A."/>
            <person name="Salamov A."/>
            <person name="Henrissat B."/>
            <person name="Wiebenga A."/>
            <person name="De vries R.P."/>
            <person name="Grigoriev I.V."/>
            <person name="Mortensen U.H."/>
            <person name="Andersen M.R."/>
            <person name="Baker S.E."/>
        </authorList>
    </citation>
    <scope>NUCLEOTIDE SEQUENCE [LARGE SCALE GENOMIC DNA]</scope>
    <source>
        <strain evidence="10 11">CBS 121057</strain>
    </source>
</reference>
<dbReference type="InterPro" id="IPR047545">
    <property type="entry name" value="BRcat_RBR_RNF216"/>
</dbReference>
<dbReference type="PROSITE" id="PS51873">
    <property type="entry name" value="TRIAD"/>
    <property type="match status" value="1"/>
</dbReference>
<dbReference type="PANTHER" id="PTHR22770:SF47">
    <property type="entry name" value="E3 UBIQUITIN-PROTEIN LIGASE RNF216"/>
    <property type="match status" value="1"/>
</dbReference>
<keyword evidence="6" id="KW-0833">Ubl conjugation pathway</keyword>
<dbReference type="GO" id="GO:0016740">
    <property type="term" value="F:transferase activity"/>
    <property type="evidence" value="ECO:0007669"/>
    <property type="project" value="UniProtKB-KW"/>
</dbReference>
<dbReference type="InterPro" id="IPR044066">
    <property type="entry name" value="TRIAD_supradom"/>
</dbReference>
<feature type="compositionally biased region" description="Low complexity" evidence="8">
    <location>
        <begin position="90"/>
        <end position="99"/>
    </location>
</feature>
<dbReference type="OrthoDB" id="10009520at2759"/>
<keyword evidence="7" id="KW-0862">Zinc</keyword>
<evidence type="ECO:0000256" key="3">
    <source>
        <dbReference type="ARBA" id="ARBA00022723"/>
    </source>
</evidence>
<keyword evidence="11" id="KW-1185">Reference proteome</keyword>
<gene>
    <name evidence="10" type="ORF">BO78DRAFT_110826</name>
</gene>
<feature type="region of interest" description="Disordered" evidence="8">
    <location>
        <begin position="64"/>
        <end position="99"/>
    </location>
</feature>
<dbReference type="CDD" id="cd20353">
    <property type="entry name" value="Rcat_RBR_RNF216"/>
    <property type="match status" value="1"/>
</dbReference>
<evidence type="ECO:0000256" key="6">
    <source>
        <dbReference type="ARBA" id="ARBA00022786"/>
    </source>
</evidence>
<evidence type="ECO:0000313" key="11">
    <source>
        <dbReference type="Proteomes" id="UP000248423"/>
    </source>
</evidence>
<dbReference type="VEuPathDB" id="FungiDB:BO78DRAFT_110826"/>
<dbReference type="STRING" id="1448318.A0A319E9Q5"/>
<dbReference type="InterPro" id="IPR047546">
    <property type="entry name" value="Rcat_RBR_RNF216"/>
</dbReference>
<dbReference type="SUPFAM" id="SSF57850">
    <property type="entry name" value="RING/U-box"/>
    <property type="match status" value="1"/>
</dbReference>
<evidence type="ECO:0000313" key="10">
    <source>
        <dbReference type="EMBL" id="PYI06766.1"/>
    </source>
</evidence>
<keyword evidence="5" id="KW-0863">Zinc-finger</keyword>
<dbReference type="CDD" id="cd20339">
    <property type="entry name" value="BRcat_RBR_RNF216"/>
    <property type="match status" value="1"/>
</dbReference>
<feature type="region of interest" description="Disordered" evidence="8">
    <location>
        <begin position="689"/>
        <end position="719"/>
    </location>
</feature>
<proteinExistence type="predicted"/>
<dbReference type="Pfam" id="PF26200">
    <property type="entry name" value="Rcat_RNF216"/>
    <property type="match status" value="1"/>
</dbReference>
<keyword evidence="4" id="KW-0677">Repeat</keyword>
<feature type="compositionally biased region" description="Basic and acidic residues" evidence="8">
    <location>
        <begin position="561"/>
        <end position="573"/>
    </location>
</feature>
<evidence type="ECO:0000256" key="2">
    <source>
        <dbReference type="ARBA" id="ARBA00022679"/>
    </source>
</evidence>
<comment type="pathway">
    <text evidence="1">Protein modification; protein ubiquitination.</text>
</comment>
<dbReference type="PANTHER" id="PTHR22770">
    <property type="entry name" value="UBIQUITIN CONJUGATING ENZYME 7 INTERACTING PROTEIN-RELATED"/>
    <property type="match status" value="1"/>
</dbReference>
<name>A0A319E9Q5_ASPSB</name>
<accession>A0A319E9Q5</accession>
<dbReference type="EMBL" id="KZ826347">
    <property type="protein sequence ID" value="PYI06766.1"/>
    <property type="molecule type" value="Genomic_DNA"/>
</dbReference>